<gene>
    <name evidence="5" type="primary">LOC109115685</name>
</gene>
<dbReference type="InterPro" id="IPR001584">
    <property type="entry name" value="Integrase_cat-core"/>
</dbReference>
<dbReference type="GO" id="GO:0015074">
    <property type="term" value="P:DNA integration"/>
    <property type="evidence" value="ECO:0007669"/>
    <property type="project" value="InterPro"/>
</dbReference>
<dbReference type="Proteomes" id="UP000189703">
    <property type="component" value="Unplaced"/>
</dbReference>
<evidence type="ECO:0000256" key="2">
    <source>
        <dbReference type="SAM" id="Phobius"/>
    </source>
</evidence>
<dbReference type="InterPro" id="IPR036397">
    <property type="entry name" value="RNaseH_sf"/>
</dbReference>
<dbReference type="GO" id="GO:0003676">
    <property type="term" value="F:nucleic acid binding"/>
    <property type="evidence" value="ECO:0007669"/>
    <property type="project" value="InterPro"/>
</dbReference>
<keyword evidence="4" id="KW-1185">Reference proteome</keyword>
<feature type="region of interest" description="Disordered" evidence="1">
    <location>
        <begin position="181"/>
        <end position="204"/>
    </location>
</feature>
<dbReference type="RefSeq" id="XP_019055448.1">
    <property type="nucleotide sequence ID" value="XM_019199903.1"/>
</dbReference>
<dbReference type="OrthoDB" id="1739170at2759"/>
<accession>A0A1U8Q9H8</accession>
<organism evidence="4 5">
    <name type="scientific">Nelumbo nucifera</name>
    <name type="common">Sacred lotus</name>
    <dbReference type="NCBI Taxonomy" id="4432"/>
    <lineage>
        <taxon>Eukaryota</taxon>
        <taxon>Viridiplantae</taxon>
        <taxon>Streptophyta</taxon>
        <taxon>Embryophyta</taxon>
        <taxon>Tracheophyta</taxon>
        <taxon>Spermatophyta</taxon>
        <taxon>Magnoliopsida</taxon>
        <taxon>Proteales</taxon>
        <taxon>Nelumbonaceae</taxon>
        <taxon>Nelumbo</taxon>
    </lineage>
</organism>
<dbReference type="InterPro" id="IPR052160">
    <property type="entry name" value="Gypsy_RT_Integrase-like"/>
</dbReference>
<dbReference type="Gene3D" id="1.10.340.70">
    <property type="match status" value="1"/>
</dbReference>
<dbReference type="KEGG" id="nnu:109115685"/>
<sequence>MLLELATQVDEEPLTPEEDEEDDDEFRVTARKEIKRATAMKRSRAAMMNSLIDLQTIGLSSINGVSILHFLLSSWIGFFLVSVMPSRLSSSCSSSLTEFIPVEVVSSDHINEPPDKSLLLLVSGSYFLLPACLGCFSVLLFRSVFFFDEVLKVVKENKDIKSQITKLTNALTIQERGKIPSQPQTNLKGSHMVQESTSDLENTKGSTPSLLPMVRYSIVIDSESTIPLILGWPFLATTNALINWRNGLMKLSFGNLTLEVNIFHVGKQPRDEDKCYHTYMIDSLIAEEVDERENSKSLEYLLSNWSAQDKRKFLVEVRKFYWDDPYLFKYCPNQIMRRCIPDGETCGGHFSMKKTTAKVLQSGLCWPTLFKDINAFCRSCDRCQKLGTLTRRHMMPLNLILVIKIFYCWGIDFMGSFSPSFVYLYIPLAVNHVSKWVEVVSCRTNDNKVVVKFLKENVLSRYGTPHVIISDQGAHFCNRSFESLMHRYGVIHKVSTAYHP</sequence>
<evidence type="ECO:0000313" key="4">
    <source>
        <dbReference type="Proteomes" id="UP000189703"/>
    </source>
</evidence>
<keyword evidence="2" id="KW-0472">Membrane</keyword>
<dbReference type="Pfam" id="PF00665">
    <property type="entry name" value="rve"/>
    <property type="match status" value="1"/>
</dbReference>
<keyword evidence="2" id="KW-1133">Transmembrane helix</keyword>
<feature type="transmembrane region" description="Helical" evidence="2">
    <location>
        <begin position="57"/>
        <end position="81"/>
    </location>
</feature>
<dbReference type="InterPro" id="IPR012337">
    <property type="entry name" value="RNaseH-like_sf"/>
</dbReference>
<dbReference type="PANTHER" id="PTHR47266">
    <property type="entry name" value="ENDONUCLEASE-RELATED"/>
    <property type="match status" value="1"/>
</dbReference>
<dbReference type="Pfam" id="PF17921">
    <property type="entry name" value="Integrase_H2C2"/>
    <property type="match status" value="1"/>
</dbReference>
<feature type="transmembrane region" description="Helical" evidence="2">
    <location>
        <begin position="399"/>
        <end position="426"/>
    </location>
</feature>
<feature type="transmembrane region" description="Helical" evidence="2">
    <location>
        <begin position="118"/>
        <end position="141"/>
    </location>
</feature>
<dbReference type="GeneID" id="109115685"/>
<name>A0A1U8Q9H8_NELNU</name>
<dbReference type="AlphaFoldDB" id="A0A1U8Q9H8"/>
<protein>
    <submittedName>
        <fullName evidence="5">Uncharacterized protein LOC109115685</fullName>
    </submittedName>
</protein>
<dbReference type="InterPro" id="IPR041588">
    <property type="entry name" value="Integrase_H2C2"/>
</dbReference>
<proteinExistence type="predicted"/>
<keyword evidence="2" id="KW-0812">Transmembrane</keyword>
<dbReference type="SUPFAM" id="SSF53098">
    <property type="entry name" value="Ribonuclease H-like"/>
    <property type="match status" value="1"/>
</dbReference>
<dbReference type="InParanoid" id="A0A1U8Q9H8"/>
<evidence type="ECO:0000313" key="5">
    <source>
        <dbReference type="RefSeq" id="XP_019055448.1"/>
    </source>
</evidence>
<feature type="compositionally biased region" description="Acidic residues" evidence="1">
    <location>
        <begin position="9"/>
        <end position="24"/>
    </location>
</feature>
<evidence type="ECO:0000259" key="3">
    <source>
        <dbReference type="PROSITE" id="PS50994"/>
    </source>
</evidence>
<dbReference type="PROSITE" id="PS50994">
    <property type="entry name" value="INTEGRASE"/>
    <property type="match status" value="1"/>
</dbReference>
<feature type="domain" description="Integrase catalytic" evidence="3">
    <location>
        <begin position="392"/>
        <end position="500"/>
    </location>
</feature>
<feature type="region of interest" description="Disordered" evidence="1">
    <location>
        <begin position="1"/>
        <end position="24"/>
    </location>
</feature>
<reference evidence="5" key="1">
    <citation type="submission" date="2025-08" db="UniProtKB">
        <authorList>
            <consortium name="RefSeq"/>
        </authorList>
    </citation>
    <scope>IDENTIFICATION</scope>
</reference>
<dbReference type="Gene3D" id="3.30.420.10">
    <property type="entry name" value="Ribonuclease H-like superfamily/Ribonuclease H"/>
    <property type="match status" value="1"/>
</dbReference>
<evidence type="ECO:0000256" key="1">
    <source>
        <dbReference type="SAM" id="MobiDB-lite"/>
    </source>
</evidence>